<keyword evidence="2" id="KW-1185">Reference proteome</keyword>
<reference evidence="1" key="1">
    <citation type="submission" date="2022-08" db="EMBL/GenBank/DDBJ databases">
        <title>Genome Sequence of Fusarium decemcellulare.</title>
        <authorList>
            <person name="Buettner E."/>
        </authorList>
    </citation>
    <scope>NUCLEOTIDE SEQUENCE</scope>
    <source>
        <strain evidence="1">Babe19</strain>
    </source>
</reference>
<accession>A0ACC1STS3</accession>
<gene>
    <name evidence="1" type="ORF">NM208_g2146</name>
</gene>
<name>A0ACC1STS3_9HYPO</name>
<dbReference type="EMBL" id="JANRMS010000123">
    <property type="protein sequence ID" value="KAJ3546156.1"/>
    <property type="molecule type" value="Genomic_DNA"/>
</dbReference>
<evidence type="ECO:0000313" key="1">
    <source>
        <dbReference type="EMBL" id="KAJ3546156.1"/>
    </source>
</evidence>
<organism evidence="1 2">
    <name type="scientific">Fusarium decemcellulare</name>
    <dbReference type="NCBI Taxonomy" id="57161"/>
    <lineage>
        <taxon>Eukaryota</taxon>
        <taxon>Fungi</taxon>
        <taxon>Dikarya</taxon>
        <taxon>Ascomycota</taxon>
        <taxon>Pezizomycotina</taxon>
        <taxon>Sordariomycetes</taxon>
        <taxon>Hypocreomycetidae</taxon>
        <taxon>Hypocreales</taxon>
        <taxon>Nectriaceae</taxon>
        <taxon>Fusarium</taxon>
        <taxon>Fusarium decemcellulare species complex</taxon>
    </lineage>
</organism>
<dbReference type="Proteomes" id="UP001148629">
    <property type="component" value="Unassembled WGS sequence"/>
</dbReference>
<comment type="caution">
    <text evidence="1">The sequence shown here is derived from an EMBL/GenBank/DDBJ whole genome shotgun (WGS) entry which is preliminary data.</text>
</comment>
<evidence type="ECO:0000313" key="2">
    <source>
        <dbReference type="Proteomes" id="UP001148629"/>
    </source>
</evidence>
<sequence length="169" mass="19114">MEPEAKPPSPQPAEEEKPRNSWYSISETQGQLSDIIISLKQDFTLRGCSSLGKDGILRNLTADRQVVDAAPLSPQFIKALLDRMPFNPQHEIDFRGVDGRNTPREQWFHPDKSLLPPPLVLTDEERKLAESKVEENKKLLEERRSQPGCPPHLRSDHDLSLKGSSGEEK</sequence>
<proteinExistence type="predicted"/>
<protein>
    <submittedName>
        <fullName evidence="1">Uncharacterized protein</fullName>
    </submittedName>
</protein>